<dbReference type="SUPFAM" id="SSF56300">
    <property type="entry name" value="Metallo-dependent phosphatases"/>
    <property type="match status" value="1"/>
</dbReference>
<dbReference type="Pfam" id="PF02872">
    <property type="entry name" value="5_nucleotid_C"/>
    <property type="match status" value="1"/>
</dbReference>
<keyword evidence="9" id="KW-1185">Reference proteome</keyword>
<dbReference type="InterPro" id="IPR029052">
    <property type="entry name" value="Metallo-depent_PP-like"/>
</dbReference>
<dbReference type="GO" id="GO:0008768">
    <property type="term" value="F:UDP-sugar diphosphatase activity"/>
    <property type="evidence" value="ECO:0007669"/>
    <property type="project" value="TreeGrafter"/>
</dbReference>
<evidence type="ECO:0000259" key="7">
    <source>
        <dbReference type="Pfam" id="PF02872"/>
    </source>
</evidence>
<feature type="domain" description="Calcineurin-like phosphoesterase" evidence="6">
    <location>
        <begin position="254"/>
        <end position="425"/>
    </location>
</feature>
<dbReference type="PROSITE" id="PS00786">
    <property type="entry name" value="5_NUCLEOTIDASE_2"/>
    <property type="match status" value="1"/>
</dbReference>
<evidence type="ECO:0000313" key="9">
    <source>
        <dbReference type="Proteomes" id="UP000198341"/>
    </source>
</evidence>
<feature type="transmembrane region" description="Helical" evidence="5">
    <location>
        <begin position="39"/>
        <end position="55"/>
    </location>
</feature>
<reference evidence="8 9" key="1">
    <citation type="submission" date="2011-10" db="EMBL/GenBank/DDBJ databases">
        <authorList>
            <person name="Genoscope - CEA"/>
        </authorList>
    </citation>
    <scope>NUCLEOTIDE SEQUENCE [LARGE SCALE GENOMIC DNA]</scope>
    <source>
        <strain evidence="8 9">RCC 1105</strain>
    </source>
</reference>
<dbReference type="GO" id="GO:0000166">
    <property type="term" value="F:nucleotide binding"/>
    <property type="evidence" value="ECO:0007669"/>
    <property type="project" value="UniProtKB-KW"/>
</dbReference>
<dbReference type="PANTHER" id="PTHR11575">
    <property type="entry name" value="5'-NUCLEOTIDASE-RELATED"/>
    <property type="match status" value="1"/>
</dbReference>
<dbReference type="GO" id="GO:0008253">
    <property type="term" value="F:5'-nucleotidase activity"/>
    <property type="evidence" value="ECO:0007669"/>
    <property type="project" value="TreeGrafter"/>
</dbReference>
<keyword evidence="5" id="KW-0472">Membrane</keyword>
<dbReference type="RefSeq" id="XP_007510386.1">
    <property type="nucleotide sequence ID" value="XM_007510324.1"/>
</dbReference>
<feature type="domain" description="5'-Nucleotidase C-terminal" evidence="7">
    <location>
        <begin position="586"/>
        <end position="729"/>
    </location>
</feature>
<name>K8EL07_9CHLO</name>
<dbReference type="STRING" id="41875.K8EL07"/>
<dbReference type="InterPro" id="IPR004843">
    <property type="entry name" value="Calcineurin-like_PHP"/>
</dbReference>
<dbReference type="Gene3D" id="3.60.21.10">
    <property type="match status" value="1"/>
</dbReference>
<evidence type="ECO:0000256" key="4">
    <source>
        <dbReference type="ARBA" id="ARBA00022741"/>
    </source>
</evidence>
<dbReference type="Pfam" id="PF00149">
    <property type="entry name" value="Metallophos"/>
    <property type="match status" value="1"/>
</dbReference>
<dbReference type="GeneID" id="19012856"/>
<dbReference type="InterPro" id="IPR006179">
    <property type="entry name" value="5_nucleotidase/apyrase"/>
</dbReference>
<dbReference type="OrthoDB" id="531680at2759"/>
<protein>
    <submittedName>
        <fullName evidence="8">5'-nucleotidase</fullName>
    </submittedName>
</protein>
<keyword evidence="3" id="KW-0732">Signal</keyword>
<dbReference type="eggNOG" id="KOG4419">
    <property type="taxonomic scope" value="Eukaryota"/>
</dbReference>
<evidence type="ECO:0000256" key="1">
    <source>
        <dbReference type="ARBA" id="ARBA00006654"/>
    </source>
</evidence>
<dbReference type="SUPFAM" id="SSF55816">
    <property type="entry name" value="5'-nucleotidase (syn. UDP-sugar hydrolase), C-terminal domain"/>
    <property type="match status" value="1"/>
</dbReference>
<dbReference type="InterPro" id="IPR008334">
    <property type="entry name" value="5'-Nucleotdase_C"/>
</dbReference>
<keyword evidence="5" id="KW-1133">Transmembrane helix</keyword>
<evidence type="ECO:0000256" key="2">
    <source>
        <dbReference type="ARBA" id="ARBA00022723"/>
    </source>
</evidence>
<keyword evidence="2" id="KW-0479">Metal-binding</keyword>
<dbReference type="PANTHER" id="PTHR11575:SF46">
    <property type="entry name" value="PROTEIN USHA"/>
    <property type="match status" value="1"/>
</dbReference>
<dbReference type="EMBL" id="FO082268">
    <property type="protein sequence ID" value="CCO18731.1"/>
    <property type="molecule type" value="Genomic_DNA"/>
</dbReference>
<gene>
    <name evidence="8" type="ordered locus">Bathy11g01760</name>
</gene>
<evidence type="ECO:0000313" key="8">
    <source>
        <dbReference type="EMBL" id="CCO18731.1"/>
    </source>
</evidence>
<keyword evidence="4" id="KW-0547">Nucleotide-binding</keyword>
<dbReference type="GO" id="GO:0009166">
    <property type="term" value="P:nucleotide catabolic process"/>
    <property type="evidence" value="ECO:0007669"/>
    <property type="project" value="InterPro"/>
</dbReference>
<evidence type="ECO:0000259" key="6">
    <source>
        <dbReference type="Pfam" id="PF00149"/>
    </source>
</evidence>
<accession>K8EL07</accession>
<dbReference type="Gene3D" id="3.90.780.10">
    <property type="entry name" value="5'-Nucleotidase, C-terminal domain"/>
    <property type="match status" value="1"/>
</dbReference>
<dbReference type="GO" id="GO:0046872">
    <property type="term" value="F:metal ion binding"/>
    <property type="evidence" value="ECO:0007669"/>
    <property type="project" value="UniProtKB-KW"/>
</dbReference>
<comment type="similarity">
    <text evidence="1">Belongs to the 5'-nucleotidase family.</text>
</comment>
<dbReference type="PRINTS" id="PR01607">
    <property type="entry name" value="APYRASEFAMLY"/>
</dbReference>
<organism evidence="8 9">
    <name type="scientific">Bathycoccus prasinos</name>
    <dbReference type="NCBI Taxonomy" id="41875"/>
    <lineage>
        <taxon>Eukaryota</taxon>
        <taxon>Viridiplantae</taxon>
        <taxon>Chlorophyta</taxon>
        <taxon>Mamiellophyceae</taxon>
        <taxon>Mamiellales</taxon>
        <taxon>Bathycoccaceae</taxon>
        <taxon>Bathycoccus</taxon>
    </lineage>
</organism>
<evidence type="ECO:0000256" key="3">
    <source>
        <dbReference type="ARBA" id="ARBA00022729"/>
    </source>
</evidence>
<dbReference type="KEGG" id="bpg:Bathy11g01760"/>
<evidence type="ECO:0000256" key="5">
    <source>
        <dbReference type="SAM" id="Phobius"/>
    </source>
</evidence>
<keyword evidence="5" id="KW-0812">Transmembrane</keyword>
<dbReference type="AlphaFoldDB" id="K8EL07"/>
<dbReference type="Proteomes" id="UP000198341">
    <property type="component" value="Chromosome 11"/>
</dbReference>
<proteinExistence type="inferred from homology"/>
<sequence length="808" mass="86648">MPIRVDARVRRDRKTWSIYYSLFQYRRCDRQSVSTSKSSSLVLFFPTLFALFALFDTEKNKKRYSTDDTVADENHIKISRQTLDSLTRRGEYKRKRGCSEVVLGAGNILKSRTSALKTKESATMTRRMCWMKALLGGDANDIVVFTTTLVDESAGCGFSLSKMMMKSALATILVSTAAVLKADAGALKLTILSMNDHHSKLDSDDHDLTVSDATTKAVTGESVNVKIGGFPMTVAGMSALTTSEEAAGQSVIKLHAGDVLTGGAYYSWFKGTADAKMMQHACFHAMVIGNHEFDDGDQNLATFIDNLSDAAVCATGTKVLSANVVAGTSSPLQTKYAKSHVFTLGGESVGVVGVTIKRKTMESSFPDAGTTVEDEKTAAQAEIDALVASGVDKIILLTHIGYAYDVSWMATLNNVDVIVGGDKHELLGDASDLMGFATPHAAFPAELTNGNGKKVCVVQSWEYSKTFGKLRVDFDANGDVTSCSGKPQFVYDSTSFLQNLVDAAGEDYTEAFDDAKKTAMVSHLDTLDNWHAVTADAATAASFETYKTQVDILKTQKIADVPANICFERIPGQGRSTVCETSASYEHGGAACQLVAKGFLHRTKNADICVQNGGGCRQDIVAGDFTKGDAYSMLPFSNTIVTMDMTGTQIIALMEDALDMAHNGGSTGAYPYVAGLRMDVDMNKTKGFRVSNVEINSRLAGSWAAIDITKTYVVGTNNYIAAGKDGYFTFGEVTGVDSYMNYAQTMMDYAEEVKTLTAPAKAEMTTQSYIAPDGTAHTVVTPPASSGATIFGHAVALFAFVGAFAAVM</sequence>
<dbReference type="InterPro" id="IPR036907">
    <property type="entry name" value="5'-Nucleotdase_C_sf"/>
</dbReference>
<dbReference type="InterPro" id="IPR006146">
    <property type="entry name" value="5'-Nucleotdase_CS"/>
</dbReference>
<feature type="transmembrane region" description="Helical" evidence="5">
    <location>
        <begin position="790"/>
        <end position="807"/>
    </location>
</feature>